<sequence length="224" mass="24878">MKPRSSGIFGRLSHPGFLMSQDLKGWKNWTRWTTHLTILSGLAALSGCSGMSILEAPYYQVTDVQSFKTYGAPSQAMRIEIHDRASTLPDAVWAQALSNHGYPPRITFLTADDTPSSDQTLRDGYRVVAVVNPTLATSRQKMCTSPETAETIETAGTTEKDARVTVRFAFCAGKDIISEVRAHIVKNNFEQELVNNADSVNFMLFPRQIRDRGDRNCNRFAPGC</sequence>
<name>A0A1Y2LC24_9PROT</name>
<dbReference type="Proteomes" id="UP000193396">
    <property type="component" value="Unassembled WGS sequence"/>
</dbReference>
<dbReference type="AlphaFoldDB" id="A0A1Y2LC24"/>
<dbReference type="OrthoDB" id="7344127at2"/>
<protein>
    <submittedName>
        <fullName evidence="1">Uncharacterized protein</fullName>
    </submittedName>
</protein>
<reference evidence="1 2" key="1">
    <citation type="submission" date="2014-03" db="EMBL/GenBank/DDBJ databases">
        <title>The draft genome sequence of Thalassospira alkalitolerans JCM 18968.</title>
        <authorList>
            <person name="Lai Q."/>
            <person name="Shao Z."/>
        </authorList>
    </citation>
    <scope>NUCLEOTIDE SEQUENCE [LARGE SCALE GENOMIC DNA]</scope>
    <source>
        <strain evidence="1 2">JCM 18968</strain>
    </source>
</reference>
<organism evidence="1 2">
    <name type="scientific">Thalassospira alkalitolerans</name>
    <dbReference type="NCBI Taxonomy" id="1293890"/>
    <lineage>
        <taxon>Bacteria</taxon>
        <taxon>Pseudomonadati</taxon>
        <taxon>Pseudomonadota</taxon>
        <taxon>Alphaproteobacteria</taxon>
        <taxon>Rhodospirillales</taxon>
        <taxon>Thalassospiraceae</taxon>
        <taxon>Thalassospira</taxon>
    </lineage>
</organism>
<keyword evidence="2" id="KW-1185">Reference proteome</keyword>
<evidence type="ECO:0000313" key="1">
    <source>
        <dbReference type="EMBL" id="OSQ48324.1"/>
    </source>
</evidence>
<dbReference type="RefSeq" id="WP_085617870.1">
    <property type="nucleotide sequence ID" value="NZ_CAXBPE010000020.1"/>
</dbReference>
<comment type="caution">
    <text evidence="1">The sequence shown here is derived from an EMBL/GenBank/DDBJ whole genome shotgun (WGS) entry which is preliminary data.</text>
</comment>
<proteinExistence type="predicted"/>
<evidence type="ECO:0000313" key="2">
    <source>
        <dbReference type="Proteomes" id="UP000193396"/>
    </source>
</evidence>
<gene>
    <name evidence="1" type="ORF">TALK_08580</name>
</gene>
<dbReference type="EMBL" id="JFKB01000005">
    <property type="protein sequence ID" value="OSQ48324.1"/>
    <property type="molecule type" value="Genomic_DNA"/>
</dbReference>
<accession>A0A1Y2LC24</accession>